<evidence type="ECO:0000259" key="1">
    <source>
        <dbReference type="SMART" id="SM00849"/>
    </source>
</evidence>
<name>A0ABR8NQ14_9MICO</name>
<feature type="domain" description="Metallo-beta-lactamase" evidence="1">
    <location>
        <begin position="2"/>
        <end position="182"/>
    </location>
</feature>
<comment type="caution">
    <text evidence="2">The sequence shown here is derived from an EMBL/GenBank/DDBJ whole genome shotgun (WGS) entry which is preliminary data.</text>
</comment>
<accession>A0ABR8NQ14</accession>
<dbReference type="SMART" id="SM00849">
    <property type="entry name" value="Lactamase_B"/>
    <property type="match status" value="1"/>
</dbReference>
<dbReference type="PANTHER" id="PTHR42951">
    <property type="entry name" value="METALLO-BETA-LACTAMASE DOMAIN-CONTAINING"/>
    <property type="match status" value="1"/>
</dbReference>
<organism evidence="2 3">
    <name type="scientific">Microbacterium helvum</name>
    <dbReference type="NCBI Taxonomy" id="2773713"/>
    <lineage>
        <taxon>Bacteria</taxon>
        <taxon>Bacillati</taxon>
        <taxon>Actinomycetota</taxon>
        <taxon>Actinomycetes</taxon>
        <taxon>Micrococcales</taxon>
        <taxon>Microbacteriaceae</taxon>
        <taxon>Microbacterium</taxon>
    </lineage>
</organism>
<dbReference type="InterPro" id="IPR036866">
    <property type="entry name" value="RibonucZ/Hydroxyglut_hydro"/>
</dbReference>
<dbReference type="EMBL" id="JACXZS010000009">
    <property type="protein sequence ID" value="MBD3942739.1"/>
    <property type="molecule type" value="Genomic_DNA"/>
</dbReference>
<reference evidence="2 3" key="1">
    <citation type="submission" date="2020-09" db="EMBL/GenBank/DDBJ databases">
        <title>Isolation and identification of active actinomycetes.</title>
        <authorList>
            <person name="Li X."/>
        </authorList>
    </citation>
    <scope>NUCLEOTIDE SEQUENCE [LARGE SCALE GENOMIC DNA]</scope>
    <source>
        <strain evidence="2 3">NEAU-LLC</strain>
    </source>
</reference>
<dbReference type="CDD" id="cd16282">
    <property type="entry name" value="metallo-hydrolase-like_MBL-fold"/>
    <property type="match status" value="1"/>
</dbReference>
<dbReference type="SUPFAM" id="SSF56281">
    <property type="entry name" value="Metallo-hydrolase/oxidoreductase"/>
    <property type="match status" value="1"/>
</dbReference>
<keyword evidence="3" id="KW-1185">Reference proteome</keyword>
<dbReference type="Pfam" id="PF00753">
    <property type="entry name" value="Lactamase_B"/>
    <property type="match status" value="1"/>
</dbReference>
<evidence type="ECO:0000313" key="2">
    <source>
        <dbReference type="EMBL" id="MBD3942739.1"/>
    </source>
</evidence>
<dbReference type="InterPro" id="IPR050855">
    <property type="entry name" value="NDM-1-like"/>
</dbReference>
<dbReference type="Proteomes" id="UP000598426">
    <property type="component" value="Unassembled WGS sequence"/>
</dbReference>
<evidence type="ECO:0000313" key="3">
    <source>
        <dbReference type="Proteomes" id="UP000598426"/>
    </source>
</evidence>
<sequence>MINNMGLIAGEDAATSVDMTSTEARTKTYLRAASDATALPLRRIVLTHAHPDHCNGTSLLPDAEVVAHRRVAEDLSAPHRLAPHIFSPFEQGDARPRIPTIVYDDTLTIDPGSRPLEIRHPGTAAHTTGDSYVWLPAERVLFTGDLVFHGGMPFALSGSPAGWLRALQQMSALQPAVVVPGHGPVGGPELLEPVAEYLRFLIDAAADAHARGLSPLAAARALDLGRFGDLAEQERIVGNLHRAIAEVDGTEPDVAAAWQDMYDYNGGRPLTCHA</sequence>
<proteinExistence type="predicted"/>
<dbReference type="PANTHER" id="PTHR42951:SF4">
    <property type="entry name" value="ACYL-COENZYME A THIOESTERASE MBLAC2"/>
    <property type="match status" value="1"/>
</dbReference>
<dbReference type="Gene3D" id="3.60.15.10">
    <property type="entry name" value="Ribonuclease Z/Hydroxyacylglutathione hydrolase-like"/>
    <property type="match status" value="1"/>
</dbReference>
<gene>
    <name evidence="2" type="ORF">IF188_13640</name>
</gene>
<protein>
    <submittedName>
        <fullName evidence="2">MBL fold metallo-hydrolase</fullName>
    </submittedName>
</protein>
<dbReference type="InterPro" id="IPR001279">
    <property type="entry name" value="Metallo-B-lactamas"/>
</dbReference>